<reference evidence="1 2" key="1">
    <citation type="journal article" date="2017" name="Nat. Commun.">
        <title>Genome assembly with in vitro proximity ligation data and whole-genome triplication in lettuce.</title>
        <authorList>
            <person name="Reyes-Chin-Wo S."/>
            <person name="Wang Z."/>
            <person name="Yang X."/>
            <person name="Kozik A."/>
            <person name="Arikit S."/>
            <person name="Song C."/>
            <person name="Xia L."/>
            <person name="Froenicke L."/>
            <person name="Lavelle D.O."/>
            <person name="Truco M.J."/>
            <person name="Xia R."/>
            <person name="Zhu S."/>
            <person name="Xu C."/>
            <person name="Xu H."/>
            <person name="Xu X."/>
            <person name="Cox K."/>
            <person name="Korf I."/>
            <person name="Meyers B.C."/>
            <person name="Michelmore R.W."/>
        </authorList>
    </citation>
    <scope>NUCLEOTIDE SEQUENCE [LARGE SCALE GENOMIC DNA]</scope>
    <source>
        <strain evidence="2">cv. Salinas</strain>
        <tissue evidence="1">Seedlings</tissue>
    </source>
</reference>
<evidence type="ECO:0000313" key="2">
    <source>
        <dbReference type="Proteomes" id="UP000235145"/>
    </source>
</evidence>
<protein>
    <submittedName>
        <fullName evidence="1">Uncharacterized protein</fullName>
    </submittedName>
</protein>
<dbReference type="AlphaFoldDB" id="A0A9R1WB99"/>
<evidence type="ECO:0000313" key="1">
    <source>
        <dbReference type="EMBL" id="KAJ0219248.1"/>
    </source>
</evidence>
<proteinExistence type="predicted"/>
<dbReference type="EMBL" id="NBSK02000003">
    <property type="protein sequence ID" value="KAJ0219248.1"/>
    <property type="molecule type" value="Genomic_DNA"/>
</dbReference>
<dbReference type="Proteomes" id="UP000235145">
    <property type="component" value="Unassembled WGS sequence"/>
</dbReference>
<organism evidence="1 2">
    <name type="scientific">Lactuca sativa</name>
    <name type="common">Garden lettuce</name>
    <dbReference type="NCBI Taxonomy" id="4236"/>
    <lineage>
        <taxon>Eukaryota</taxon>
        <taxon>Viridiplantae</taxon>
        <taxon>Streptophyta</taxon>
        <taxon>Embryophyta</taxon>
        <taxon>Tracheophyta</taxon>
        <taxon>Spermatophyta</taxon>
        <taxon>Magnoliopsida</taxon>
        <taxon>eudicotyledons</taxon>
        <taxon>Gunneridae</taxon>
        <taxon>Pentapetalae</taxon>
        <taxon>asterids</taxon>
        <taxon>campanulids</taxon>
        <taxon>Asterales</taxon>
        <taxon>Asteraceae</taxon>
        <taxon>Cichorioideae</taxon>
        <taxon>Cichorieae</taxon>
        <taxon>Lactucinae</taxon>
        <taxon>Lactuca</taxon>
    </lineage>
</organism>
<gene>
    <name evidence="1" type="ORF">LSAT_V11C300147410</name>
</gene>
<name>A0A9R1WB99_LACSA</name>
<keyword evidence="2" id="KW-1185">Reference proteome</keyword>
<accession>A0A9R1WB99</accession>
<comment type="caution">
    <text evidence="1">The sequence shown here is derived from an EMBL/GenBank/DDBJ whole genome shotgun (WGS) entry which is preliminary data.</text>
</comment>
<sequence>MALRHWRCSNRNLFLGKCPNHFYGSMGYENINPSQITSKCHDMRLKIIEFNEIFMSLTNLHKNESNEFHFFSAAMELHEKSTPTRKSSPTSNLD</sequence>